<keyword evidence="3" id="KW-0378">Hydrolase</keyword>
<name>A0A1W1D3V4_9ZZZZ</name>
<keyword evidence="3" id="KW-0269">Exonuclease</keyword>
<dbReference type="SUPFAM" id="SSF52540">
    <property type="entry name" value="P-loop containing nucleoside triphosphate hydrolases"/>
    <property type="match status" value="2"/>
</dbReference>
<dbReference type="PROSITE" id="PS00675">
    <property type="entry name" value="SIGMA54_INTERACT_1"/>
    <property type="match status" value="1"/>
</dbReference>
<evidence type="ECO:0000313" key="3">
    <source>
        <dbReference type="EMBL" id="SFV75315.1"/>
    </source>
</evidence>
<gene>
    <name evidence="3" type="ORF">MNB_SM-3-335</name>
</gene>
<dbReference type="InterPro" id="IPR038729">
    <property type="entry name" value="Rad50/SbcC_AAA"/>
</dbReference>
<feature type="coiled-coil region" evidence="1">
    <location>
        <begin position="619"/>
        <end position="708"/>
    </location>
</feature>
<dbReference type="GO" id="GO:0006302">
    <property type="term" value="P:double-strand break repair"/>
    <property type="evidence" value="ECO:0007669"/>
    <property type="project" value="InterPro"/>
</dbReference>
<dbReference type="Pfam" id="PF13476">
    <property type="entry name" value="AAA_23"/>
    <property type="match status" value="1"/>
</dbReference>
<dbReference type="PANTHER" id="PTHR32114">
    <property type="entry name" value="ABC TRANSPORTER ABCH.3"/>
    <property type="match status" value="1"/>
</dbReference>
<dbReference type="Pfam" id="PF13558">
    <property type="entry name" value="SbcC_Walker_B"/>
    <property type="match status" value="1"/>
</dbReference>
<feature type="domain" description="Rad50/SbcC-type AAA" evidence="2">
    <location>
        <begin position="5"/>
        <end position="208"/>
    </location>
</feature>
<reference evidence="3" key="1">
    <citation type="submission" date="2016-10" db="EMBL/GenBank/DDBJ databases">
        <authorList>
            <person name="de Groot N.N."/>
        </authorList>
    </citation>
    <scope>NUCLEOTIDE SEQUENCE</scope>
</reference>
<dbReference type="InterPro" id="IPR025662">
    <property type="entry name" value="Sigma_54_int_dom_ATP-bd_1"/>
</dbReference>
<organism evidence="3">
    <name type="scientific">hydrothermal vent metagenome</name>
    <dbReference type="NCBI Taxonomy" id="652676"/>
    <lineage>
        <taxon>unclassified sequences</taxon>
        <taxon>metagenomes</taxon>
        <taxon>ecological metagenomes</taxon>
    </lineage>
</organism>
<keyword evidence="1" id="KW-0175">Coiled coil</keyword>
<evidence type="ECO:0000256" key="1">
    <source>
        <dbReference type="SAM" id="Coils"/>
    </source>
</evidence>
<dbReference type="GO" id="GO:0016887">
    <property type="term" value="F:ATP hydrolysis activity"/>
    <property type="evidence" value="ECO:0007669"/>
    <property type="project" value="InterPro"/>
</dbReference>
<dbReference type="EMBL" id="FPHP01000028">
    <property type="protein sequence ID" value="SFV75315.1"/>
    <property type="molecule type" value="Genomic_DNA"/>
</dbReference>
<sequence>MKIISIKIKNLNSIKGEYEINFQESFANHGVFLITGDTGSGKTTILDAICVALYGKTPRLKTKSQLEQLLHMGEKECLAEVVFEVDSTFYKSSWSIGKTRNNTFKDAKRTLSILKDDTFEIITTSKRAFDTKIESITHLNFDRFTKTVLLAQGAFDAFLQANENEKADILEKITQTQIYQKISQEVYIQANDEKEKLEKIKSKIDDIELLDEEILKQIKEKILQFHTQNTSLQKQIKHIQQDIITLQNIQKYQQEIEQLTKQFNEISHKKEMFAPQDKRLQNALKVQDIYALIIQEQQKLQELSQQQNRLKEFQTQQQEIQQNLHTTNQQLQQTQEALKTFQKQNKHNFQKIANLNKLLSTKEQLQNEKKQKDNLLKQTTKYQKELSLAKEQYTQSKQKLQQLTSLQQTLQKQLEKLDTLYKSALLIKNYEEERKKLQDGKPCPLCGATTHPYLINMPTINEHIEDDVQQVKKQLNQVEKDIKKEEKNFYKYNTEIEVATSSLSHITQQLSNLQQKDTIEKTLQNTQQQIDEIQHLQQTLQEQEETLQQSIQTLQTSIQQLQNKESYLTGQIEHIKQHITSLTLQQQTLQKDITTHLQEKNIASKDEVMQMYIKNPAELQQLKQEKELLEQNYNTISTLLQSTKEKLQNEKDVKQSLQELQTKEEELSIQRDEIIKETTILEEQLTHNEAYQKKYQTIIQEIQKQQEIFKPFDILNQLIGSAKGDTYKKFVQNLTLGHLLTLANQHLKYLSDRYILIKSDDQKLDIWVIDNYFLETKREVSTLSGGERFLVSLALALGLSDLVNDKIKIDSLFLDEGFGTLDANSLGIAIEVLQKLHTKGKLIGIISHIPQLKEQISAQIQLHKKGSAITITS</sequence>
<accession>A0A1W1D3V4</accession>
<dbReference type="AlphaFoldDB" id="A0A1W1D3V4"/>
<dbReference type="PANTHER" id="PTHR32114:SF2">
    <property type="entry name" value="ABC TRANSPORTER ABCH.3"/>
    <property type="match status" value="1"/>
</dbReference>
<keyword evidence="3" id="KW-0540">Nuclease</keyword>
<dbReference type="GO" id="GO:0004527">
    <property type="term" value="F:exonuclease activity"/>
    <property type="evidence" value="ECO:0007669"/>
    <property type="project" value="UniProtKB-KW"/>
</dbReference>
<evidence type="ECO:0000259" key="2">
    <source>
        <dbReference type="Pfam" id="PF13476"/>
    </source>
</evidence>
<dbReference type="Gene3D" id="3.40.50.300">
    <property type="entry name" value="P-loop containing nucleotide triphosphate hydrolases"/>
    <property type="match status" value="2"/>
</dbReference>
<feature type="coiled-coil region" evidence="1">
    <location>
        <begin position="249"/>
        <end position="420"/>
    </location>
</feature>
<dbReference type="InterPro" id="IPR027417">
    <property type="entry name" value="P-loop_NTPase"/>
</dbReference>
<protein>
    <submittedName>
        <fullName evidence="3">Exonuclease SbcC</fullName>
    </submittedName>
</protein>
<proteinExistence type="predicted"/>
<feature type="coiled-coil region" evidence="1">
    <location>
        <begin position="461"/>
        <end position="564"/>
    </location>
</feature>